<dbReference type="EMBL" id="LGFO01000134">
    <property type="protein sequence ID" value="KUK36237.1"/>
    <property type="molecule type" value="Genomic_DNA"/>
</dbReference>
<evidence type="ECO:0000313" key="3">
    <source>
        <dbReference type="Proteomes" id="UP000053326"/>
    </source>
</evidence>
<dbReference type="PANTHER" id="PTHR34614:SF2">
    <property type="entry name" value="TRANSPOSASE IS4-LIKE DOMAIN-CONTAINING PROTEIN"/>
    <property type="match status" value="1"/>
</dbReference>
<gene>
    <name evidence="2" type="ORF">XD66_1052</name>
</gene>
<proteinExistence type="predicted"/>
<evidence type="ECO:0000313" key="2">
    <source>
        <dbReference type="EMBL" id="KUK36237.1"/>
    </source>
</evidence>
<organism evidence="2 3">
    <name type="scientific">Thermacetogenium phaeum</name>
    <dbReference type="NCBI Taxonomy" id="85874"/>
    <lineage>
        <taxon>Bacteria</taxon>
        <taxon>Bacillati</taxon>
        <taxon>Bacillota</taxon>
        <taxon>Clostridia</taxon>
        <taxon>Thermoanaerobacterales</taxon>
        <taxon>Thermoanaerobacteraceae</taxon>
        <taxon>Thermacetogenium</taxon>
    </lineage>
</organism>
<dbReference type="InterPro" id="IPR025457">
    <property type="entry name" value="DUF4277"/>
</dbReference>
<accession>A0A101FFU4</accession>
<sequence length="232" mass="25898">MSNNPYVMPDITAVSPGAVPVITMLCRTAKIGEIINQMVHWNENNSKISPGLLIESLIVCIICGRKPLWKVEEFWAKQDLKLLFDGTDITLDQLNDDAYGRALDKLSEVKMEELVSRCSLVMLAAHDLKISTVHFDTTSKSVQGVYENGAFGDFLITYGHSKDRRPDLKQFKIGAAVQEDGQPVMGQILSGNKSDKEWNPEAALKMFEFFDKKGSRPSVWWSGPAMTLLKST</sequence>
<protein>
    <submittedName>
        <fullName evidence="2">Transposase</fullName>
    </submittedName>
</protein>
<dbReference type="Proteomes" id="UP000053326">
    <property type="component" value="Unassembled WGS sequence"/>
</dbReference>
<reference evidence="3" key="1">
    <citation type="journal article" date="2015" name="MBio">
        <title>Genome-Resolved Metagenomic Analysis Reveals Roles for Candidate Phyla and Other Microbial Community Members in Biogeochemical Transformations in Oil Reservoirs.</title>
        <authorList>
            <person name="Hu P."/>
            <person name="Tom L."/>
            <person name="Singh A."/>
            <person name="Thomas B.C."/>
            <person name="Baker B.J."/>
            <person name="Piceno Y.M."/>
            <person name="Andersen G.L."/>
            <person name="Banfield J.F."/>
        </authorList>
    </citation>
    <scope>NUCLEOTIDE SEQUENCE [LARGE SCALE GENOMIC DNA]</scope>
</reference>
<dbReference type="Pfam" id="PF14104">
    <property type="entry name" value="DUF4277"/>
    <property type="match status" value="1"/>
</dbReference>
<dbReference type="AlphaFoldDB" id="A0A101FFU4"/>
<dbReference type="PANTHER" id="PTHR34614">
    <property type="match status" value="1"/>
</dbReference>
<name>A0A101FFU4_9THEO</name>
<comment type="caution">
    <text evidence="2">The sequence shown here is derived from an EMBL/GenBank/DDBJ whole genome shotgun (WGS) entry which is preliminary data.</text>
</comment>
<feature type="domain" description="DUF4277" evidence="1">
    <location>
        <begin position="20"/>
        <end position="117"/>
    </location>
</feature>
<evidence type="ECO:0000259" key="1">
    <source>
        <dbReference type="Pfam" id="PF14104"/>
    </source>
</evidence>